<feature type="region of interest" description="Disordered" evidence="1">
    <location>
        <begin position="404"/>
        <end position="516"/>
    </location>
</feature>
<accession>A0A0G4HC31</accession>
<feature type="compositionally biased region" description="Polar residues" evidence="1">
    <location>
        <begin position="439"/>
        <end position="456"/>
    </location>
</feature>
<feature type="transmembrane region" description="Helical" evidence="2">
    <location>
        <begin position="152"/>
        <end position="173"/>
    </location>
</feature>
<evidence type="ECO:0000256" key="1">
    <source>
        <dbReference type="SAM" id="MobiDB-lite"/>
    </source>
</evidence>
<dbReference type="EMBL" id="CDMZ01002223">
    <property type="protein sequence ID" value="CEM41377.1"/>
    <property type="molecule type" value="Genomic_DNA"/>
</dbReference>
<dbReference type="VEuPathDB" id="CryptoDB:Cvel_25985"/>
<feature type="compositionally biased region" description="Polar residues" evidence="1">
    <location>
        <begin position="646"/>
        <end position="657"/>
    </location>
</feature>
<feature type="transmembrane region" description="Helical" evidence="2">
    <location>
        <begin position="236"/>
        <end position="254"/>
    </location>
</feature>
<dbReference type="AlphaFoldDB" id="A0A0G4HC31"/>
<feature type="region of interest" description="Disordered" evidence="1">
    <location>
        <begin position="1"/>
        <end position="92"/>
    </location>
</feature>
<evidence type="ECO:0000313" key="3">
    <source>
        <dbReference type="EMBL" id="CEM41377.1"/>
    </source>
</evidence>
<keyword evidence="2" id="KW-1133">Transmembrane helix</keyword>
<feature type="compositionally biased region" description="Basic and acidic residues" evidence="1">
    <location>
        <begin position="46"/>
        <end position="57"/>
    </location>
</feature>
<name>A0A0G4HC31_9ALVE</name>
<feature type="compositionally biased region" description="Low complexity" evidence="1">
    <location>
        <begin position="19"/>
        <end position="39"/>
    </location>
</feature>
<keyword evidence="2" id="KW-0812">Transmembrane</keyword>
<feature type="compositionally biased region" description="Basic residues" evidence="1">
    <location>
        <begin position="411"/>
        <end position="420"/>
    </location>
</feature>
<keyword evidence="2" id="KW-0472">Membrane</keyword>
<evidence type="ECO:0000256" key="2">
    <source>
        <dbReference type="SAM" id="Phobius"/>
    </source>
</evidence>
<organism evidence="3">
    <name type="scientific">Chromera velia CCMP2878</name>
    <dbReference type="NCBI Taxonomy" id="1169474"/>
    <lineage>
        <taxon>Eukaryota</taxon>
        <taxon>Sar</taxon>
        <taxon>Alveolata</taxon>
        <taxon>Colpodellida</taxon>
        <taxon>Chromeraceae</taxon>
        <taxon>Chromera</taxon>
    </lineage>
</organism>
<feature type="compositionally biased region" description="Acidic residues" evidence="1">
    <location>
        <begin position="500"/>
        <end position="515"/>
    </location>
</feature>
<feature type="transmembrane region" description="Helical" evidence="2">
    <location>
        <begin position="194"/>
        <end position="216"/>
    </location>
</feature>
<feature type="compositionally biased region" description="Low complexity" evidence="1">
    <location>
        <begin position="592"/>
        <end position="603"/>
    </location>
</feature>
<protein>
    <submittedName>
        <fullName evidence="3">Uncharacterized protein</fullName>
    </submittedName>
</protein>
<feature type="compositionally biased region" description="Polar residues" evidence="1">
    <location>
        <begin position="665"/>
        <end position="686"/>
    </location>
</feature>
<proteinExistence type="predicted"/>
<reference evidence="3" key="1">
    <citation type="submission" date="2014-11" db="EMBL/GenBank/DDBJ databases">
        <authorList>
            <person name="Otto D Thomas"/>
            <person name="Naeem Raeece"/>
        </authorList>
    </citation>
    <scope>NUCLEOTIDE SEQUENCE</scope>
</reference>
<feature type="compositionally biased region" description="Polar residues" evidence="1">
    <location>
        <begin position="58"/>
        <end position="72"/>
    </location>
</feature>
<gene>
    <name evidence="3" type="ORF">Cvel_25985</name>
</gene>
<sequence>MASTKLPPIPLKGGVMQNAEGGEPAENPAPEEAAGPSPARTNVRFSVREPANDETKSKTPMTSRKSLRSQTRGALDDDDIERGGKGVAKRRNDDGSIRSAIASVWVQESFLAKGSIAKATRIDRVGFLGPIVQMRVPLTIAAFYLPQIYNQPVFLTLMILVLLATYIEGWNVARRKLHYYKLLPKEVAIVFKSPVFYTEWRLIFVVLVCLVIFFTFDTQVLYSPNNFEEWMAYVQLHGGYLAALAFATLISVIFRNRLISFNNLIEHDDVYEEIKKGWKDLIRIPEDVYIKYATLRVGALRRTVHEWLAANPKSSLNQTKVRWYYSRADIQNFVMYEMPFQDINKLKASFCEKFIYQIKNIGLPLWRLSIYLRFVKWRRETFGGARKTKVLEAYQDDELFDDDDDLESHGGTRKGSRRMSRSSIHQRAGLWQVGDGESSRGNYKSSKSLRRGSSQVAKPVGGDGGKDTVHKIAVKRAGRPSFSVAASSQGGRKGQRTWEGAEESGDEIQDPDDANEPAVEKRDVFGASMGGTQRQSLRQVADLVQVMTVAPVTPAAKKAAELSRKREAASINQQAEWTRDGIPVSPARRDVSPGPSSAASPDPTGHSPRRKSPFGFGGGGPGAESSGELPGGENGGEERDIRRPSAVSTNRRPSLSVPSPVFGNRRNSLGDSHFSATGNKRVSLQIPSAVETDQEDQDPKGNA</sequence>
<feature type="region of interest" description="Disordered" evidence="1">
    <location>
        <begin position="560"/>
        <end position="703"/>
    </location>
</feature>